<keyword evidence="4" id="KW-1185">Reference proteome</keyword>
<dbReference type="EMBL" id="LXQA010092526">
    <property type="protein sequence ID" value="MCI14460.1"/>
    <property type="molecule type" value="Genomic_DNA"/>
</dbReference>
<organism evidence="3 4">
    <name type="scientific">Trifolium medium</name>
    <dbReference type="NCBI Taxonomy" id="97028"/>
    <lineage>
        <taxon>Eukaryota</taxon>
        <taxon>Viridiplantae</taxon>
        <taxon>Streptophyta</taxon>
        <taxon>Embryophyta</taxon>
        <taxon>Tracheophyta</taxon>
        <taxon>Spermatophyta</taxon>
        <taxon>Magnoliopsida</taxon>
        <taxon>eudicotyledons</taxon>
        <taxon>Gunneridae</taxon>
        <taxon>Pentapetalae</taxon>
        <taxon>rosids</taxon>
        <taxon>fabids</taxon>
        <taxon>Fabales</taxon>
        <taxon>Fabaceae</taxon>
        <taxon>Papilionoideae</taxon>
        <taxon>50 kb inversion clade</taxon>
        <taxon>NPAAA clade</taxon>
        <taxon>Hologalegina</taxon>
        <taxon>IRL clade</taxon>
        <taxon>Trifolieae</taxon>
        <taxon>Trifolium</taxon>
    </lineage>
</organism>
<reference evidence="3 4" key="1">
    <citation type="journal article" date="2018" name="Front. Plant Sci.">
        <title>Red Clover (Trifolium pratense) and Zigzag Clover (T. medium) - A Picture of Genomic Similarities and Differences.</title>
        <authorList>
            <person name="Dluhosova J."/>
            <person name="Istvanek J."/>
            <person name="Nedelnik J."/>
            <person name="Repkova J."/>
        </authorList>
    </citation>
    <scope>NUCLEOTIDE SEQUENCE [LARGE SCALE GENOMIC DNA]</scope>
    <source>
        <strain evidence="4">cv. 10/8</strain>
        <tissue evidence="3">Leaf</tissue>
    </source>
</reference>
<proteinExistence type="predicted"/>
<evidence type="ECO:0000259" key="2">
    <source>
        <dbReference type="Pfam" id="PF25597"/>
    </source>
</evidence>
<comment type="caution">
    <text evidence="3">The sequence shown here is derived from an EMBL/GenBank/DDBJ whole genome shotgun (WGS) entry which is preliminary data.</text>
</comment>
<evidence type="ECO:0000256" key="1">
    <source>
        <dbReference type="SAM" id="MobiDB-lite"/>
    </source>
</evidence>
<feature type="region of interest" description="Disordered" evidence="1">
    <location>
        <begin position="69"/>
        <end position="90"/>
    </location>
</feature>
<dbReference type="AlphaFoldDB" id="A0A392PSN4"/>
<name>A0A392PSN4_9FABA</name>
<protein>
    <submittedName>
        <fullName evidence="3">Copia-type polyprotein</fullName>
    </submittedName>
</protein>
<dbReference type="Pfam" id="PF25597">
    <property type="entry name" value="SH3_retrovirus"/>
    <property type="match status" value="1"/>
</dbReference>
<feature type="compositionally biased region" description="Acidic residues" evidence="1">
    <location>
        <begin position="71"/>
        <end position="83"/>
    </location>
</feature>
<dbReference type="InterPro" id="IPR057670">
    <property type="entry name" value="SH3_retrovirus"/>
</dbReference>
<accession>A0A392PSN4</accession>
<feature type="non-terminal residue" evidence="3">
    <location>
        <position position="1"/>
    </location>
</feature>
<sequence>HVPGAKRKKIDDRSEAMILVGYHAIGAYKLYDPVTKKMMFSRDVIVDEAKSWDWISGCSISKSQISSIASDEIDSESSNDEAEAPNVEVGARSTRVRHIPARLQECELVNDNEITEEGDLVHIALLAGASLSTTLKPYIIRNGRFPWKKN</sequence>
<dbReference type="Proteomes" id="UP000265520">
    <property type="component" value="Unassembled WGS sequence"/>
</dbReference>
<evidence type="ECO:0000313" key="3">
    <source>
        <dbReference type="EMBL" id="MCI14460.1"/>
    </source>
</evidence>
<feature type="domain" description="Retroviral polymerase SH3-like" evidence="2">
    <location>
        <begin position="1"/>
        <end position="56"/>
    </location>
</feature>
<evidence type="ECO:0000313" key="4">
    <source>
        <dbReference type="Proteomes" id="UP000265520"/>
    </source>
</evidence>